<proteinExistence type="predicted"/>
<evidence type="ECO:0000259" key="4">
    <source>
        <dbReference type="Pfam" id="PF21773"/>
    </source>
</evidence>
<dbReference type="KEGG" id="aaf:AURANDRAFT_63908"/>
<evidence type="ECO:0000256" key="3">
    <source>
        <dbReference type="SAM" id="MobiDB-lite"/>
    </source>
</evidence>
<feature type="compositionally biased region" description="Basic and acidic residues" evidence="3">
    <location>
        <begin position="439"/>
        <end position="457"/>
    </location>
</feature>
<dbReference type="Pfam" id="PF21773">
    <property type="entry name" value="ODAD1_CC"/>
    <property type="match status" value="1"/>
</dbReference>
<sequence>MSVKASGSMMTSGSHETAVQLDALHKAQIYYTKKIENERLRLHQVEKKLDRMRKTILEFKKQVGGEWKRREVSIRTQRESVRLESALQTVKEKHDRLQHKIKTLAVEINNKRREKIQHERVTAKAEKSLARRRQQLANLNRALQETEEEREQAGRQCEALKGEIIDEMEQFNDRVSSTHNSIVAATGQCGLSSAASAGAAPSSKGGAKGGGSGGGKDRAFLTQERSKQPEVDLQQEVNKAYWVVAKTRMDLTKQIERKEELHSAFDKICSETKTHVDPSADPALKGKHPLEGLVPLLLKSEEENYLVFRTINELNQELETLELEKVSLEDDMEQRALANEDRLHQEENMKKELGAQLATSEATEKTHEDQHRANEQSLISASEAVTTIFHKLGCGEIPSGEALVATGLTERNVEQFLGLIEDQLVEVLQLDAHLTASRGNEDPTRPKTPKFNRDGKRMPAMTLPDLLHQPQLDASLSAPFDDATDESPDDAAFAAPIDPSKLLNSLKSGAVDDGKGRNDTAKGHVFNSRIVSLRPKSQVVAVGPQR</sequence>
<dbReference type="Gene3D" id="1.10.287.1490">
    <property type="match status" value="1"/>
</dbReference>
<reference evidence="5 6" key="1">
    <citation type="journal article" date="2011" name="Proc. Natl. Acad. Sci. U.S.A.">
        <title>Niche of harmful alga Aureococcus anophagefferens revealed through ecogenomics.</title>
        <authorList>
            <person name="Gobler C.J."/>
            <person name="Berry D.L."/>
            <person name="Dyhrman S.T."/>
            <person name="Wilhelm S.W."/>
            <person name="Salamov A."/>
            <person name="Lobanov A.V."/>
            <person name="Zhang Y."/>
            <person name="Collier J.L."/>
            <person name="Wurch L.L."/>
            <person name="Kustka A.B."/>
            <person name="Dill B.D."/>
            <person name="Shah M."/>
            <person name="VerBerkmoes N.C."/>
            <person name="Kuo A."/>
            <person name="Terry A."/>
            <person name="Pangilinan J."/>
            <person name="Lindquist E.A."/>
            <person name="Lucas S."/>
            <person name="Paulsen I.T."/>
            <person name="Hattenrath-Lehmann T.K."/>
            <person name="Talmage S.C."/>
            <person name="Walker E.A."/>
            <person name="Koch F."/>
            <person name="Burson A.M."/>
            <person name="Marcoval M.A."/>
            <person name="Tang Y.Z."/>
            <person name="Lecleir G.R."/>
            <person name="Coyne K.J."/>
            <person name="Berg G.M."/>
            <person name="Bertrand E.M."/>
            <person name="Saito M.A."/>
            <person name="Gladyshev V.N."/>
            <person name="Grigoriev I.V."/>
        </authorList>
    </citation>
    <scope>NUCLEOTIDE SEQUENCE [LARGE SCALE GENOMIC DNA]</scope>
    <source>
        <strain evidence="6">CCMP 1984</strain>
    </source>
</reference>
<gene>
    <name evidence="5" type="ORF">AURANDRAFT_63908</name>
</gene>
<dbReference type="OrthoDB" id="6766775at2759"/>
<feature type="region of interest" description="Disordered" evidence="3">
    <location>
        <begin position="354"/>
        <end position="378"/>
    </location>
</feature>
<dbReference type="Proteomes" id="UP000002729">
    <property type="component" value="Unassembled WGS sequence"/>
</dbReference>
<dbReference type="EMBL" id="GL833127">
    <property type="protein sequence ID" value="EGB08559.1"/>
    <property type="molecule type" value="Genomic_DNA"/>
</dbReference>
<dbReference type="AlphaFoldDB" id="F0Y881"/>
<evidence type="ECO:0000256" key="1">
    <source>
        <dbReference type="ARBA" id="ARBA00023054"/>
    </source>
</evidence>
<evidence type="ECO:0000313" key="5">
    <source>
        <dbReference type="EMBL" id="EGB08559.1"/>
    </source>
</evidence>
<evidence type="ECO:0000256" key="2">
    <source>
        <dbReference type="SAM" id="Coils"/>
    </source>
</evidence>
<name>F0Y881_AURAN</name>
<feature type="region of interest" description="Disordered" evidence="3">
    <location>
        <begin position="193"/>
        <end position="218"/>
    </location>
</feature>
<feature type="compositionally biased region" description="Low complexity" evidence="3">
    <location>
        <begin position="193"/>
        <end position="205"/>
    </location>
</feature>
<feature type="compositionally biased region" description="Basic and acidic residues" evidence="3">
    <location>
        <begin position="510"/>
        <end position="522"/>
    </location>
</feature>
<keyword evidence="6" id="KW-1185">Reference proteome</keyword>
<dbReference type="InterPro" id="IPR049258">
    <property type="entry name" value="ODAD1_CC"/>
</dbReference>
<feature type="domain" description="ODAD1 central coiled coil region" evidence="4">
    <location>
        <begin position="284"/>
        <end position="396"/>
    </location>
</feature>
<evidence type="ECO:0000313" key="6">
    <source>
        <dbReference type="Proteomes" id="UP000002729"/>
    </source>
</evidence>
<dbReference type="PANTHER" id="PTHR21694">
    <property type="entry name" value="COILED-COIL DOMAIN-CONTAINING PROTEIN 63"/>
    <property type="match status" value="1"/>
</dbReference>
<dbReference type="InterPro" id="IPR051876">
    <property type="entry name" value="ODA-DC/CCD"/>
</dbReference>
<dbReference type="RefSeq" id="XP_009036564.1">
    <property type="nucleotide sequence ID" value="XM_009038316.1"/>
</dbReference>
<dbReference type="InParanoid" id="F0Y881"/>
<dbReference type="GeneID" id="20224566"/>
<protein>
    <recommendedName>
        <fullName evidence="4">ODAD1 central coiled coil region domain-containing protein</fullName>
    </recommendedName>
</protein>
<organism evidence="6">
    <name type="scientific">Aureococcus anophagefferens</name>
    <name type="common">Harmful bloom alga</name>
    <dbReference type="NCBI Taxonomy" id="44056"/>
    <lineage>
        <taxon>Eukaryota</taxon>
        <taxon>Sar</taxon>
        <taxon>Stramenopiles</taxon>
        <taxon>Ochrophyta</taxon>
        <taxon>Pelagophyceae</taxon>
        <taxon>Pelagomonadales</taxon>
        <taxon>Pelagomonadaceae</taxon>
        <taxon>Aureococcus</taxon>
    </lineage>
</organism>
<dbReference type="PANTHER" id="PTHR21694:SF18">
    <property type="entry name" value="COILED-COIL DOMAIN-CONTAINING PROTEIN 63"/>
    <property type="match status" value="1"/>
</dbReference>
<feature type="compositionally biased region" description="Low complexity" evidence="3">
    <location>
        <begin position="490"/>
        <end position="499"/>
    </location>
</feature>
<feature type="region of interest" description="Disordered" evidence="3">
    <location>
        <begin position="477"/>
        <end position="524"/>
    </location>
</feature>
<dbReference type="OMA" id="QHRANEQ"/>
<feature type="coiled-coil region" evidence="2">
    <location>
        <begin position="35"/>
        <end position="163"/>
    </location>
</feature>
<keyword evidence="1 2" id="KW-0175">Coiled coil</keyword>
<dbReference type="eggNOG" id="ENOG502SS36">
    <property type="taxonomic scope" value="Eukaryota"/>
</dbReference>
<accession>F0Y881</accession>
<feature type="compositionally biased region" description="Basic and acidic residues" evidence="3">
    <location>
        <begin position="362"/>
        <end position="374"/>
    </location>
</feature>
<feature type="region of interest" description="Disordered" evidence="3">
    <location>
        <begin position="436"/>
        <end position="458"/>
    </location>
</feature>